<reference evidence="1" key="1">
    <citation type="submission" date="2021-01" db="EMBL/GenBank/DDBJ databases">
        <authorList>
            <person name="Corre E."/>
            <person name="Pelletier E."/>
            <person name="Niang G."/>
            <person name="Scheremetjew M."/>
            <person name="Finn R."/>
            <person name="Kale V."/>
            <person name="Holt S."/>
            <person name="Cochrane G."/>
            <person name="Meng A."/>
            <person name="Brown T."/>
            <person name="Cohen L."/>
        </authorList>
    </citation>
    <scope>NUCLEOTIDE SEQUENCE</scope>
    <source>
        <strain evidence="1">CCMP622</strain>
    </source>
</reference>
<evidence type="ECO:0000313" key="1">
    <source>
        <dbReference type="EMBL" id="CAD9775040.1"/>
    </source>
</evidence>
<protein>
    <submittedName>
        <fullName evidence="1">Uncharacterized protein</fullName>
    </submittedName>
</protein>
<name>A0A7S2U010_9EUKA</name>
<accession>A0A7S2U010</accession>
<dbReference type="AlphaFoldDB" id="A0A7S2U010"/>
<sequence>MISTPSEGRIMGNAARKQKFAPIAKKQKVAPIVSPKILSSWFAPEAHGFRTHRSESSREESKVKLTAKEWVHLLLNAAPVLGEEVCQLMAQCHRPLCKYIVSSEEAKNKAYEQDDSFYNVTDSFRGG</sequence>
<organism evidence="1">
    <name type="scientific">Lotharella oceanica</name>
    <dbReference type="NCBI Taxonomy" id="641309"/>
    <lineage>
        <taxon>Eukaryota</taxon>
        <taxon>Sar</taxon>
        <taxon>Rhizaria</taxon>
        <taxon>Cercozoa</taxon>
        <taxon>Chlorarachniophyceae</taxon>
        <taxon>Lotharella</taxon>
    </lineage>
</organism>
<gene>
    <name evidence="1" type="ORF">LSP00402_LOCUS19036</name>
</gene>
<proteinExistence type="predicted"/>
<dbReference type="EMBL" id="HBHP01030925">
    <property type="protein sequence ID" value="CAD9775040.1"/>
    <property type="molecule type" value="Transcribed_RNA"/>
</dbReference>